<comment type="similarity">
    <text evidence="3">Belongs to the CSN3 family.</text>
</comment>
<dbReference type="Pfam" id="PF22788">
    <property type="entry name" value="COP9_hel_rpt"/>
    <property type="match status" value="1"/>
</dbReference>
<name>A0AAQ3KW15_9LILI</name>
<evidence type="ECO:0000256" key="6">
    <source>
        <dbReference type="ARBA" id="ARBA00022790"/>
    </source>
</evidence>
<evidence type="ECO:0000256" key="7">
    <source>
        <dbReference type="ARBA" id="ARBA00023242"/>
    </source>
</evidence>
<keyword evidence="6" id="KW-0736">Signalosome</keyword>
<dbReference type="InterPro" id="IPR036390">
    <property type="entry name" value="WH_DNA-bd_sf"/>
</dbReference>
<keyword evidence="10" id="KW-1185">Reference proteome</keyword>
<evidence type="ECO:0000259" key="8">
    <source>
        <dbReference type="PROSITE" id="PS50250"/>
    </source>
</evidence>
<dbReference type="Proteomes" id="UP001327560">
    <property type="component" value="Chromosome 8"/>
</dbReference>
<gene>
    <name evidence="9" type="ORF">Cni_G24371</name>
</gene>
<dbReference type="SUPFAM" id="SSF46785">
    <property type="entry name" value="Winged helix' DNA-binding domain"/>
    <property type="match status" value="1"/>
</dbReference>
<evidence type="ECO:0000313" key="9">
    <source>
        <dbReference type="EMBL" id="WOL15590.1"/>
    </source>
</evidence>
<dbReference type="PROSITE" id="PS50250">
    <property type="entry name" value="PCI"/>
    <property type="match status" value="1"/>
</dbReference>
<protein>
    <recommendedName>
        <fullName evidence="4">COP9 signalosome complex subunit 3</fullName>
    </recommendedName>
</protein>
<dbReference type="InterPro" id="IPR000717">
    <property type="entry name" value="PCI_dom"/>
</dbReference>
<sequence length="422" mass="47781">MESVDAVVAHIQGLSGSPEEVSQLHSLLKQSEDALRSQAARLAPFLDQLDPSTHTLGYLFFLEACLSEPNSSEQAGYFNPYVVDFINSCSIEQMRLAPEKFISVCKSLKDQVMQFEVPIRGIAPLRTAIRKLQTSSEQLTTLHSDYLILCLLAKCYKAGLSILDDDIFDIDQPRDLFLFCYYGGMINIGLKRFRKALECLHNVITAPMTSLNAIVVEAYKKYILVSLILNRQVPPFPKYASPTVQRNLKGYTQPYIDLANCYATGTFSELEACIQTNLEKFQSDNNLGLVKQVLSSLYKHNIQRLTQTYLTLSLEDIANATQLETPKEAEMHVLRMIEDSEIFATINQKDGMVSFQEDPEQYKTCAMIEHIDSSIQSLMVLSRKLSSLDEHISCDPAYLTKIGKERQKFDFDEFDSVTHKFL</sequence>
<dbReference type="Pfam" id="PF01399">
    <property type="entry name" value="PCI"/>
    <property type="match status" value="1"/>
</dbReference>
<dbReference type="FunFam" id="1.25.40.570:FF:000008">
    <property type="entry name" value="COP9 signalosome complex subunit 3"/>
    <property type="match status" value="1"/>
</dbReference>
<dbReference type="PANTHER" id="PTHR10758:SF1">
    <property type="entry name" value="COP9 SIGNALOSOME COMPLEX SUBUNIT 3"/>
    <property type="match status" value="1"/>
</dbReference>
<accession>A0AAQ3KW15</accession>
<evidence type="ECO:0000313" key="10">
    <source>
        <dbReference type="Proteomes" id="UP001327560"/>
    </source>
</evidence>
<dbReference type="FunFam" id="1.10.10.10:FF:000354">
    <property type="entry name" value="COP9 signalosome complex subunit 3"/>
    <property type="match status" value="1"/>
</dbReference>
<dbReference type="GO" id="GO:0005737">
    <property type="term" value="C:cytoplasm"/>
    <property type="evidence" value="ECO:0007669"/>
    <property type="project" value="UniProtKB-SubCell"/>
</dbReference>
<dbReference type="InterPro" id="IPR055089">
    <property type="entry name" value="COP9_N"/>
</dbReference>
<dbReference type="AlphaFoldDB" id="A0AAQ3KW15"/>
<dbReference type="PANTHER" id="PTHR10758">
    <property type="entry name" value="26S PROTEASOME NON-ATPASE REGULATORY SUBUNIT 3/COP9 SIGNALOSOME COMPLEX SUBUNIT 3"/>
    <property type="match status" value="1"/>
</dbReference>
<feature type="domain" description="PCI" evidence="8">
    <location>
        <begin position="192"/>
        <end position="360"/>
    </location>
</feature>
<evidence type="ECO:0000256" key="1">
    <source>
        <dbReference type="ARBA" id="ARBA00004123"/>
    </source>
</evidence>
<organism evidence="9 10">
    <name type="scientific">Canna indica</name>
    <name type="common">Indian-shot</name>
    <dbReference type="NCBI Taxonomy" id="4628"/>
    <lineage>
        <taxon>Eukaryota</taxon>
        <taxon>Viridiplantae</taxon>
        <taxon>Streptophyta</taxon>
        <taxon>Embryophyta</taxon>
        <taxon>Tracheophyta</taxon>
        <taxon>Spermatophyta</taxon>
        <taxon>Magnoliopsida</taxon>
        <taxon>Liliopsida</taxon>
        <taxon>Zingiberales</taxon>
        <taxon>Cannaceae</taxon>
        <taxon>Canna</taxon>
    </lineage>
</organism>
<dbReference type="GO" id="GO:0006511">
    <property type="term" value="P:ubiquitin-dependent protein catabolic process"/>
    <property type="evidence" value="ECO:0007669"/>
    <property type="project" value="TreeGrafter"/>
</dbReference>
<keyword evidence="5" id="KW-0963">Cytoplasm</keyword>
<dbReference type="Gene3D" id="1.25.40.570">
    <property type="match status" value="1"/>
</dbReference>
<evidence type="ECO:0000256" key="3">
    <source>
        <dbReference type="ARBA" id="ARBA00007084"/>
    </source>
</evidence>
<proteinExistence type="inferred from homology"/>
<evidence type="ECO:0000256" key="2">
    <source>
        <dbReference type="ARBA" id="ARBA00004496"/>
    </source>
</evidence>
<reference evidence="9 10" key="1">
    <citation type="submission" date="2023-10" db="EMBL/GenBank/DDBJ databases">
        <title>Chromosome-scale genome assembly provides insights into flower coloration mechanisms of Canna indica.</title>
        <authorList>
            <person name="Li C."/>
        </authorList>
    </citation>
    <scope>NUCLEOTIDE SEQUENCE [LARGE SCALE GENOMIC DNA]</scope>
    <source>
        <tissue evidence="9">Flower</tissue>
    </source>
</reference>
<evidence type="ECO:0000256" key="4">
    <source>
        <dbReference type="ARBA" id="ARBA00014878"/>
    </source>
</evidence>
<evidence type="ECO:0000256" key="5">
    <source>
        <dbReference type="ARBA" id="ARBA00022490"/>
    </source>
</evidence>
<dbReference type="SMART" id="SM00088">
    <property type="entry name" value="PINT"/>
    <property type="match status" value="1"/>
</dbReference>
<dbReference type="GO" id="GO:0008180">
    <property type="term" value="C:COP9 signalosome"/>
    <property type="evidence" value="ECO:0007669"/>
    <property type="project" value="UniProtKB-KW"/>
</dbReference>
<dbReference type="InterPro" id="IPR050756">
    <property type="entry name" value="CSN3"/>
</dbReference>
<dbReference type="EMBL" id="CP136897">
    <property type="protein sequence ID" value="WOL15590.1"/>
    <property type="molecule type" value="Genomic_DNA"/>
</dbReference>
<keyword evidence="7" id="KW-0539">Nucleus</keyword>
<comment type="subcellular location">
    <subcellularLocation>
        <location evidence="2">Cytoplasm</location>
    </subcellularLocation>
    <subcellularLocation>
        <location evidence="1">Nucleus</location>
    </subcellularLocation>
</comment>